<proteinExistence type="predicted"/>
<dbReference type="OrthoDB" id="2453533at2"/>
<name>M0QN23_9ACTN</name>
<gene>
    <name evidence="2" type="ORF">GS4_32_00090</name>
</gene>
<sequence length="117" mass="12578">MQVTQIISVQFVADLEAAVDWYSALFGRQPDSRPMPPSAEWYFDADRGVQLYDDPERAGGHDVIVGVPDVDDALREVAGRGIDGEAFTVPSGQFRLAILRDPSANTVILATALSGSA</sequence>
<dbReference type="RefSeq" id="WP_007623747.1">
    <property type="nucleotide sequence ID" value="NZ_BANX01000032.1"/>
</dbReference>
<dbReference type="SUPFAM" id="SSF54593">
    <property type="entry name" value="Glyoxalase/Bleomycin resistance protein/Dihydroxybiphenyl dioxygenase"/>
    <property type="match status" value="1"/>
</dbReference>
<dbReference type="AlphaFoldDB" id="M0QN23"/>
<dbReference type="InterPro" id="IPR004360">
    <property type="entry name" value="Glyas_Fos-R_dOase_dom"/>
</dbReference>
<evidence type="ECO:0000313" key="3">
    <source>
        <dbReference type="Proteomes" id="UP000011666"/>
    </source>
</evidence>
<dbReference type="eggNOG" id="COG0346">
    <property type="taxonomic scope" value="Bacteria"/>
</dbReference>
<dbReference type="EMBL" id="BANX01000032">
    <property type="protein sequence ID" value="GAC70065.1"/>
    <property type="molecule type" value="Genomic_DNA"/>
</dbReference>
<evidence type="ECO:0000313" key="2">
    <source>
        <dbReference type="EMBL" id="GAC70065.1"/>
    </source>
</evidence>
<dbReference type="PROSITE" id="PS51819">
    <property type="entry name" value="VOC"/>
    <property type="match status" value="1"/>
</dbReference>
<dbReference type="Gene3D" id="3.10.180.10">
    <property type="entry name" value="2,3-Dihydroxybiphenyl 1,2-Dioxygenase, domain 1"/>
    <property type="match status" value="1"/>
</dbReference>
<accession>M0QN23</accession>
<reference evidence="2 3" key="1">
    <citation type="submission" date="2013-01" db="EMBL/GenBank/DDBJ databases">
        <title>Whole genome shotgun sequence of Gordonia soli NBRC 108243.</title>
        <authorList>
            <person name="Isaki-Nakamura S."/>
            <person name="Hosoyama A."/>
            <person name="Tsuchikane K."/>
            <person name="Ando Y."/>
            <person name="Baba S."/>
            <person name="Ohji S."/>
            <person name="Hamada M."/>
            <person name="Tamura T."/>
            <person name="Yamazoe A."/>
            <person name="Yamazaki S."/>
            <person name="Fujita N."/>
        </authorList>
    </citation>
    <scope>NUCLEOTIDE SEQUENCE [LARGE SCALE GENOMIC DNA]</scope>
    <source>
        <strain evidence="2 3">NBRC 108243</strain>
    </source>
</reference>
<dbReference type="InterPro" id="IPR029068">
    <property type="entry name" value="Glyas_Bleomycin-R_OHBP_Dase"/>
</dbReference>
<dbReference type="InterPro" id="IPR037523">
    <property type="entry name" value="VOC_core"/>
</dbReference>
<evidence type="ECO:0000259" key="1">
    <source>
        <dbReference type="PROSITE" id="PS51819"/>
    </source>
</evidence>
<comment type="caution">
    <text evidence="2">The sequence shown here is derived from an EMBL/GenBank/DDBJ whole genome shotgun (WGS) entry which is preliminary data.</text>
</comment>
<dbReference type="Pfam" id="PF00903">
    <property type="entry name" value="Glyoxalase"/>
    <property type="match status" value="1"/>
</dbReference>
<organism evidence="2 3">
    <name type="scientific">Gordonia soli NBRC 108243</name>
    <dbReference type="NCBI Taxonomy" id="1223545"/>
    <lineage>
        <taxon>Bacteria</taxon>
        <taxon>Bacillati</taxon>
        <taxon>Actinomycetota</taxon>
        <taxon>Actinomycetes</taxon>
        <taxon>Mycobacteriales</taxon>
        <taxon>Gordoniaceae</taxon>
        <taxon>Gordonia</taxon>
    </lineage>
</organism>
<protein>
    <recommendedName>
        <fullName evidence="1">VOC domain-containing protein</fullName>
    </recommendedName>
</protein>
<keyword evidence="3" id="KW-1185">Reference proteome</keyword>
<dbReference type="STRING" id="1223545.GS4_32_00090"/>
<dbReference type="Proteomes" id="UP000011666">
    <property type="component" value="Unassembled WGS sequence"/>
</dbReference>
<feature type="domain" description="VOC" evidence="1">
    <location>
        <begin position="2"/>
        <end position="112"/>
    </location>
</feature>